<comment type="caution">
    <text evidence="1">The sequence shown here is derived from an EMBL/GenBank/DDBJ whole genome shotgun (WGS) entry which is preliminary data.</text>
</comment>
<dbReference type="Proteomes" id="UP000275048">
    <property type="component" value="Unassembled WGS sequence"/>
</dbReference>
<sequence>MAVGYGGALVGDLVESAPDLRVHAEVELYVDDPAIDARITLQASYDLAAGRYVIDSVTAARADGGEEVNGAMLRDLRLQEYVRDGLTALGAVELEGSGAFRLEDVVARRADIVAAGPSDPDTLRWVARIYRAAEIVSARPAKAVQDALGLTQPTATVWIRRARDRRLIFPFGFTEWDRPNG</sequence>
<evidence type="ECO:0000313" key="1">
    <source>
        <dbReference type="EMBL" id="RNB47399.1"/>
    </source>
</evidence>
<dbReference type="AlphaFoldDB" id="A0A3M8A819"/>
<accession>A0A3M8A819</accession>
<keyword evidence="2" id="KW-1185">Reference proteome</keyword>
<organism evidence="1 2">
    <name type="scientific">Agromyces tardus</name>
    <dbReference type="NCBI Taxonomy" id="2583849"/>
    <lineage>
        <taxon>Bacteria</taxon>
        <taxon>Bacillati</taxon>
        <taxon>Actinomycetota</taxon>
        <taxon>Actinomycetes</taxon>
        <taxon>Micrococcales</taxon>
        <taxon>Microbacteriaceae</taxon>
        <taxon>Agromyces</taxon>
    </lineage>
</organism>
<reference evidence="1 2" key="1">
    <citation type="submission" date="2018-10" db="EMBL/GenBank/DDBJ databases">
        <title>Isolation, diversity and antibacterial activity of antinobacteria from the wheat rhizosphere soil.</title>
        <authorList>
            <person name="Sun T."/>
        </authorList>
    </citation>
    <scope>NUCLEOTIDE SEQUENCE [LARGE SCALE GENOMIC DNA]</scope>
    <source>
        <strain evidence="1 2">SJ-23</strain>
    </source>
</reference>
<name>A0A3M8A819_9MICO</name>
<dbReference type="RefSeq" id="WP_122937338.1">
    <property type="nucleotide sequence ID" value="NZ_RHHB01000025.1"/>
</dbReference>
<protein>
    <submittedName>
        <fullName evidence="1">Uncharacterized protein</fullName>
    </submittedName>
</protein>
<dbReference type="OrthoDB" id="5121773at2"/>
<proteinExistence type="predicted"/>
<gene>
    <name evidence="1" type="ORF">EDM22_12270</name>
</gene>
<evidence type="ECO:0000313" key="2">
    <source>
        <dbReference type="Proteomes" id="UP000275048"/>
    </source>
</evidence>
<dbReference type="EMBL" id="RHHB01000025">
    <property type="protein sequence ID" value="RNB47399.1"/>
    <property type="molecule type" value="Genomic_DNA"/>
</dbReference>